<protein>
    <recommendedName>
        <fullName evidence="3">non-specific serine/threonine protein kinase</fullName>
        <ecNumber evidence="3">2.7.11.1</ecNumber>
    </recommendedName>
</protein>
<keyword evidence="14 22" id="KW-0067">ATP-binding</keyword>
<evidence type="ECO:0000256" key="23">
    <source>
        <dbReference type="SAM" id="Phobius"/>
    </source>
</evidence>
<dbReference type="PROSITE" id="PS00107">
    <property type="entry name" value="PROTEIN_KINASE_ATP"/>
    <property type="match status" value="1"/>
</dbReference>
<keyword evidence="10" id="KW-0732">Signal</keyword>
<dbReference type="Gene3D" id="1.10.510.10">
    <property type="entry name" value="Transferase(Phosphotransferase) domain 1"/>
    <property type="match status" value="1"/>
</dbReference>
<feature type="transmembrane region" description="Helical" evidence="23">
    <location>
        <begin position="12"/>
        <end position="30"/>
    </location>
</feature>
<dbReference type="Pfam" id="PF08263">
    <property type="entry name" value="LRRNT_2"/>
    <property type="match status" value="1"/>
</dbReference>
<dbReference type="Pfam" id="PF00069">
    <property type="entry name" value="Pkinase"/>
    <property type="match status" value="1"/>
</dbReference>
<keyword evidence="7" id="KW-0433">Leucine-rich repeat</keyword>
<sequence length="957" mass="105562">MATHTQIQRRHYSVSFTSPVFLTFLLLFSIEPINAIATEVEALLKWKQSLPKQSLLDSWVVDPSNSTSSVSNPCQWRGIFCNNQSSVIEIKLDNTGLIGTLDHLNFSSFPNLLRLDLKINNLSGVIPPSIGVLSKLQFLDLSTNSLNSTLPLSLANLTEVFELDVSRNFIHGSLDPRLFPDGSGNSRTGLKSLRNLLLQDTLLEGRVPEEIGNVKSLNLIAFDRSQFSGPIPQSVGNLSNLNVLRLNDNHFSGEIPQSIANLKNLTDLRLFINELSGEVPQNLGNMSSLVVLHLAENNFVGTLPPNICKGGKLVNFSAAFNSFSGPIPISFKNCSSLYRVLIQSNNITGSLDQDFGVYPDLNYIDLSNNQFGGSLSPQWGECKNLTLLRITGNKVSGEIPNELTQLENLVELELSSNNLSGSIPKSIGNLSKLSVLRLRNNRLSGSIPVELGSIEDLAELDLSMNMLSGSIPSQIGNNVKLQYLSLSMNQLNGSIPFRIGSLVTLQDLLDLSHNSLSGEIPSLLGNLQSLENLNLSHNNLSGSIPNSLGKMLSLVSINLSNNNLEGPLPNEGIFKTAKFEAFSNNTGLCGNMNGLPQCTSVVNTQDDKESSKNKLVKVLVPALVGAFLVSVVIFGVVFCMFRKKTSQDPEGNTTIVREKVFSNIWYFNGRIVYSDIIEATNEFDDEFCIGEGGSGKVYRVEMPGGEVFAVKKLHSWDDEIGSKNQKSFENEVAALTEVRHRNIVRLYGFCSRGIHTFLVYDYIERGSLAQVLRFEKEAKAFEWSKRVNVVKGIAQALSYLHHDRKPMIVHRDVTANNVLLDSEFEAHLADFGTARFLKPNMRWTAVAGTHGYVAPELAYTMVATEKCDVYSFGVVAFEVLMGKHPGDLILSLHTISDYKIELNDILDSRLDLPKDEKIVSDLTLVMDLAMSCSHKDPQSRPTMRNVCQLLEMQNENS</sequence>
<dbReference type="FunFam" id="3.80.10.10:FF:000177">
    <property type="entry name" value="Leucine-rich repeat receptor-like serine/threonine-protein kinase At1g17230"/>
    <property type="match status" value="1"/>
</dbReference>
<dbReference type="EC" id="2.7.11.1" evidence="3"/>
<feature type="transmembrane region" description="Helical" evidence="23">
    <location>
        <begin position="618"/>
        <end position="641"/>
    </location>
</feature>
<evidence type="ECO:0000256" key="10">
    <source>
        <dbReference type="ARBA" id="ARBA00022729"/>
    </source>
</evidence>
<comment type="similarity">
    <text evidence="19">Belongs to the polygalacturonase-inhibiting protein family.</text>
</comment>
<feature type="binding site" evidence="22">
    <location>
        <position position="712"/>
    </location>
    <ligand>
        <name>ATP</name>
        <dbReference type="ChEBI" id="CHEBI:30616"/>
    </ligand>
</feature>
<keyword evidence="5" id="KW-0723">Serine/threonine-protein kinase</keyword>
<evidence type="ECO:0000256" key="11">
    <source>
        <dbReference type="ARBA" id="ARBA00022737"/>
    </source>
</evidence>
<evidence type="ECO:0000256" key="9">
    <source>
        <dbReference type="ARBA" id="ARBA00022692"/>
    </source>
</evidence>
<keyword evidence="4" id="KW-0964">Secreted</keyword>
<dbReference type="KEGG" id="cmo:103483975"/>
<organism evidence="26 27">
    <name type="scientific">Cucumis melo</name>
    <name type="common">Muskmelon</name>
    <dbReference type="NCBI Taxonomy" id="3656"/>
    <lineage>
        <taxon>Eukaryota</taxon>
        <taxon>Viridiplantae</taxon>
        <taxon>Streptophyta</taxon>
        <taxon>Embryophyta</taxon>
        <taxon>Tracheophyta</taxon>
        <taxon>Spermatophyta</taxon>
        <taxon>Magnoliopsida</taxon>
        <taxon>eudicotyledons</taxon>
        <taxon>Gunneridae</taxon>
        <taxon>Pentapetalae</taxon>
        <taxon>rosids</taxon>
        <taxon>fabids</taxon>
        <taxon>Cucurbitales</taxon>
        <taxon>Cucurbitaceae</taxon>
        <taxon>Benincaseae</taxon>
        <taxon>Cucumis</taxon>
    </lineage>
</organism>
<evidence type="ECO:0000313" key="26">
    <source>
        <dbReference type="Proteomes" id="UP001652600"/>
    </source>
</evidence>
<dbReference type="InterPro" id="IPR051420">
    <property type="entry name" value="Ser_Thr_Kinases_DiverseReg"/>
</dbReference>
<dbReference type="Gramene" id="MELO3C006805.2.1">
    <property type="protein sequence ID" value="MELO3C006805.2.1"/>
    <property type="gene ID" value="MELO3C006805.2"/>
</dbReference>
<dbReference type="SMART" id="SM00220">
    <property type="entry name" value="S_TKc"/>
    <property type="match status" value="1"/>
</dbReference>
<dbReference type="SUPFAM" id="SSF52058">
    <property type="entry name" value="L domain-like"/>
    <property type="match status" value="2"/>
</dbReference>
<evidence type="ECO:0000256" key="3">
    <source>
        <dbReference type="ARBA" id="ARBA00012513"/>
    </source>
</evidence>
<evidence type="ECO:0000313" key="25">
    <source>
        <dbReference type="EnsemblPlants" id="MELO3C006805.2.1"/>
    </source>
</evidence>
<dbReference type="Pfam" id="PF23598">
    <property type="entry name" value="LRR_14"/>
    <property type="match status" value="1"/>
</dbReference>
<evidence type="ECO:0000256" key="13">
    <source>
        <dbReference type="ARBA" id="ARBA00022777"/>
    </source>
</evidence>
<evidence type="ECO:0000256" key="14">
    <source>
        <dbReference type="ARBA" id="ARBA00022840"/>
    </source>
</evidence>
<evidence type="ECO:0000256" key="8">
    <source>
        <dbReference type="ARBA" id="ARBA00022679"/>
    </source>
</evidence>
<dbReference type="FunFam" id="3.80.10.10:FF:000041">
    <property type="entry name" value="LRR receptor-like serine/threonine-protein kinase ERECTA"/>
    <property type="match status" value="1"/>
</dbReference>
<dbReference type="InterPro" id="IPR011009">
    <property type="entry name" value="Kinase-like_dom_sf"/>
</dbReference>
<keyword evidence="26" id="KW-1185">Reference proteome</keyword>
<dbReference type="InterPro" id="IPR017441">
    <property type="entry name" value="Protein_kinase_ATP_BS"/>
</dbReference>
<keyword evidence="11" id="KW-0677">Repeat</keyword>
<dbReference type="InterPro" id="IPR032675">
    <property type="entry name" value="LRR_dom_sf"/>
</dbReference>
<comment type="catalytic activity">
    <reaction evidence="20">
        <text>L-threonyl-[protein] + ATP = O-phospho-L-threonyl-[protein] + ADP + H(+)</text>
        <dbReference type="Rhea" id="RHEA:46608"/>
        <dbReference type="Rhea" id="RHEA-COMP:11060"/>
        <dbReference type="Rhea" id="RHEA-COMP:11605"/>
        <dbReference type="ChEBI" id="CHEBI:15378"/>
        <dbReference type="ChEBI" id="CHEBI:30013"/>
        <dbReference type="ChEBI" id="CHEBI:30616"/>
        <dbReference type="ChEBI" id="CHEBI:61977"/>
        <dbReference type="ChEBI" id="CHEBI:456216"/>
        <dbReference type="EC" id="2.7.11.1"/>
    </reaction>
</comment>
<reference evidence="27" key="2">
    <citation type="submission" date="2025-04" db="UniProtKB">
        <authorList>
            <consortium name="RefSeq"/>
        </authorList>
    </citation>
    <scope>IDENTIFICATION</scope>
</reference>
<keyword evidence="9 23" id="KW-0812">Transmembrane</keyword>
<dbReference type="EnsemblPlants" id="MELO3C006805.2.1">
    <property type="protein sequence ID" value="MELO3C006805.2.1"/>
    <property type="gene ID" value="MELO3C006805.2"/>
</dbReference>
<dbReference type="SMART" id="SM00369">
    <property type="entry name" value="LRR_TYP"/>
    <property type="match status" value="7"/>
</dbReference>
<dbReference type="InterPro" id="IPR008266">
    <property type="entry name" value="Tyr_kinase_AS"/>
</dbReference>
<dbReference type="PROSITE" id="PS50011">
    <property type="entry name" value="PROTEIN_KINASE_DOM"/>
    <property type="match status" value="1"/>
</dbReference>
<keyword evidence="6" id="KW-0597">Phosphoprotein</keyword>
<dbReference type="InterPro" id="IPR003591">
    <property type="entry name" value="Leu-rich_rpt_typical-subtyp"/>
</dbReference>
<dbReference type="PROSITE" id="PS51450">
    <property type="entry name" value="LRR"/>
    <property type="match status" value="1"/>
</dbReference>
<evidence type="ECO:0000256" key="4">
    <source>
        <dbReference type="ARBA" id="ARBA00022512"/>
    </source>
</evidence>
<dbReference type="GO" id="GO:0004674">
    <property type="term" value="F:protein serine/threonine kinase activity"/>
    <property type="evidence" value="ECO:0007669"/>
    <property type="project" value="UniProtKB-KW"/>
</dbReference>
<dbReference type="FunFam" id="3.30.200.20:FF:000309">
    <property type="entry name" value="Leucine-rich repeat receptor protein kinase MSP1"/>
    <property type="match status" value="1"/>
</dbReference>
<keyword evidence="16 23" id="KW-0472">Membrane</keyword>
<dbReference type="GeneID" id="103483975"/>
<evidence type="ECO:0000256" key="21">
    <source>
        <dbReference type="ARBA" id="ARBA00048679"/>
    </source>
</evidence>
<dbReference type="FunFam" id="1.10.510.10:FF:000445">
    <property type="entry name" value="MDIS1-interacting receptor like kinase 2"/>
    <property type="match status" value="1"/>
</dbReference>
<keyword evidence="12 22" id="KW-0547">Nucleotide-binding</keyword>
<dbReference type="InParanoid" id="A0A1S3AYJ7"/>
<dbReference type="GO" id="GO:0016020">
    <property type="term" value="C:membrane"/>
    <property type="evidence" value="ECO:0007669"/>
    <property type="project" value="UniProtKB-SubCell"/>
</dbReference>
<proteinExistence type="inferred from homology"/>
<dbReference type="PANTHER" id="PTHR48005:SF95">
    <property type="entry name" value="PROTEIN KINASE DOMAIN-CONTAINING PROTEIN"/>
    <property type="match status" value="1"/>
</dbReference>
<dbReference type="InterPro" id="IPR055414">
    <property type="entry name" value="LRR_R13L4/SHOC2-like"/>
</dbReference>
<dbReference type="SUPFAM" id="SSF56112">
    <property type="entry name" value="Protein kinase-like (PK-like)"/>
    <property type="match status" value="1"/>
</dbReference>
<dbReference type="PANTHER" id="PTHR48005">
    <property type="entry name" value="LEUCINE RICH REPEAT KINASE 2"/>
    <property type="match status" value="1"/>
</dbReference>
<dbReference type="PRINTS" id="PR00019">
    <property type="entry name" value="LEURICHRPT"/>
</dbReference>
<evidence type="ECO:0000256" key="2">
    <source>
        <dbReference type="ARBA" id="ARBA00004479"/>
    </source>
</evidence>
<evidence type="ECO:0000256" key="5">
    <source>
        <dbReference type="ARBA" id="ARBA00022527"/>
    </source>
</evidence>
<comment type="subcellular location">
    <subcellularLocation>
        <location evidence="2">Membrane</location>
        <topology evidence="2">Single-pass type I membrane protein</topology>
    </subcellularLocation>
    <subcellularLocation>
        <location evidence="1">Secreted</location>
        <location evidence="1">Cell wall</location>
    </subcellularLocation>
</comment>
<name>A0A1S3AYJ7_CUCME</name>
<evidence type="ECO:0000256" key="17">
    <source>
        <dbReference type="ARBA" id="ARBA00023170"/>
    </source>
</evidence>
<evidence type="ECO:0000256" key="22">
    <source>
        <dbReference type="PROSITE-ProRule" id="PRU10141"/>
    </source>
</evidence>
<evidence type="ECO:0000259" key="24">
    <source>
        <dbReference type="PROSITE" id="PS50011"/>
    </source>
</evidence>
<feature type="domain" description="Protein kinase" evidence="24">
    <location>
        <begin position="683"/>
        <end position="957"/>
    </location>
</feature>
<dbReference type="InterPro" id="IPR000719">
    <property type="entry name" value="Prot_kinase_dom"/>
</dbReference>
<keyword evidence="4" id="KW-0134">Cell wall</keyword>
<dbReference type="AlphaFoldDB" id="A0A1S3AYJ7"/>
<accession>A0A1S3AYJ7</accession>
<keyword evidence="17" id="KW-0675">Receptor</keyword>
<dbReference type="RefSeq" id="XP_008439080.1">
    <property type="nucleotide sequence ID" value="XM_008440858.2"/>
</dbReference>
<evidence type="ECO:0000256" key="6">
    <source>
        <dbReference type="ARBA" id="ARBA00022553"/>
    </source>
</evidence>
<dbReference type="Gene3D" id="3.30.200.20">
    <property type="entry name" value="Phosphorylase Kinase, domain 1"/>
    <property type="match status" value="1"/>
</dbReference>
<reference evidence="25" key="1">
    <citation type="submission" date="2023-03" db="UniProtKB">
        <authorList>
            <consortium name="EnsemblPlants"/>
        </authorList>
    </citation>
    <scope>IDENTIFICATION</scope>
</reference>
<comment type="catalytic activity">
    <reaction evidence="21">
        <text>L-seryl-[protein] + ATP = O-phospho-L-seryl-[protein] + ADP + H(+)</text>
        <dbReference type="Rhea" id="RHEA:17989"/>
        <dbReference type="Rhea" id="RHEA-COMP:9863"/>
        <dbReference type="Rhea" id="RHEA-COMP:11604"/>
        <dbReference type="ChEBI" id="CHEBI:15378"/>
        <dbReference type="ChEBI" id="CHEBI:29999"/>
        <dbReference type="ChEBI" id="CHEBI:30616"/>
        <dbReference type="ChEBI" id="CHEBI:83421"/>
        <dbReference type="ChEBI" id="CHEBI:456216"/>
        <dbReference type="EC" id="2.7.11.1"/>
    </reaction>
</comment>
<evidence type="ECO:0000256" key="16">
    <source>
        <dbReference type="ARBA" id="ARBA00023136"/>
    </source>
</evidence>
<dbReference type="FunFam" id="3.80.10.10:FF:000400">
    <property type="entry name" value="Nuclear pore complex protein NUP107"/>
    <property type="match status" value="1"/>
</dbReference>
<evidence type="ECO:0000256" key="7">
    <source>
        <dbReference type="ARBA" id="ARBA00022614"/>
    </source>
</evidence>
<evidence type="ECO:0000256" key="19">
    <source>
        <dbReference type="ARBA" id="ARBA00038043"/>
    </source>
</evidence>
<dbReference type="eggNOG" id="ENOG502QVR7">
    <property type="taxonomic scope" value="Eukaryota"/>
</dbReference>
<dbReference type="SMR" id="A0A1S3AYJ7"/>
<dbReference type="OrthoDB" id="676979at2759"/>
<keyword evidence="13" id="KW-0418">Kinase</keyword>
<evidence type="ECO:0000256" key="18">
    <source>
        <dbReference type="ARBA" id="ARBA00023180"/>
    </source>
</evidence>
<dbReference type="InterPro" id="IPR013210">
    <property type="entry name" value="LRR_N_plant-typ"/>
</dbReference>
<keyword evidence="8" id="KW-0808">Transferase</keyword>
<evidence type="ECO:0000313" key="27">
    <source>
        <dbReference type="RefSeq" id="XP_008439080.1"/>
    </source>
</evidence>
<evidence type="ECO:0000256" key="1">
    <source>
        <dbReference type="ARBA" id="ARBA00004191"/>
    </source>
</evidence>
<keyword evidence="15 23" id="KW-1133">Transmembrane helix</keyword>
<gene>
    <name evidence="27" type="primary">LOC103483975</name>
    <name evidence="25" type="synonym">103483975</name>
</gene>
<keyword evidence="18" id="KW-0325">Glycoprotein</keyword>
<dbReference type="Pfam" id="PF00560">
    <property type="entry name" value="LRR_1"/>
    <property type="match status" value="9"/>
</dbReference>
<evidence type="ECO:0000256" key="15">
    <source>
        <dbReference type="ARBA" id="ARBA00022989"/>
    </source>
</evidence>
<dbReference type="GO" id="GO:0005524">
    <property type="term" value="F:ATP binding"/>
    <property type="evidence" value="ECO:0007669"/>
    <property type="project" value="UniProtKB-UniRule"/>
</dbReference>
<dbReference type="Gene3D" id="3.80.10.10">
    <property type="entry name" value="Ribonuclease Inhibitor"/>
    <property type="match status" value="3"/>
</dbReference>
<evidence type="ECO:0000256" key="12">
    <source>
        <dbReference type="ARBA" id="ARBA00022741"/>
    </source>
</evidence>
<evidence type="ECO:0000256" key="20">
    <source>
        <dbReference type="ARBA" id="ARBA00047899"/>
    </source>
</evidence>
<dbReference type="Proteomes" id="UP001652600">
    <property type="component" value="Chromosome 6"/>
</dbReference>
<dbReference type="InterPro" id="IPR001611">
    <property type="entry name" value="Leu-rich_rpt"/>
</dbReference>
<dbReference type="PROSITE" id="PS00109">
    <property type="entry name" value="PROTEIN_KINASE_TYR"/>
    <property type="match status" value="1"/>
</dbReference>